<dbReference type="Proteomes" id="UP001062901">
    <property type="component" value="Unassembled WGS sequence"/>
</dbReference>
<proteinExistence type="predicted"/>
<comment type="caution">
    <text evidence="1">The sequence shown here is derived from an EMBL/GenBank/DDBJ whole genome shotgun (WGS) entry which is preliminary data.</text>
</comment>
<sequence>MGIAAYQSGRNFVLVIDGEEPLDTSSLRGDGIFSNLSVQTLPKTTVIAVPLPDTRQLFLSQQSNGWVLGDVPPPGGGYDTRQVITPQETPAGLLFPMKRPGRVLSLKDPTSGETLVVGTSAFDNGGILSLRKGNGYDVWPSLEGVVIADHAPPKVELKRTPVGDLMTISGGKPPDLDQAVYASDVDLKWLGLKHLSYQQANARYRQALIDAADAEPKDRFAKRLEAAKAAFNIGSFPEARSIANVALEDDPEEAFRPDVRFFLGATELLNGNPQGAQLLDDEWPESQQRAIQVWKGLYYAAKGGHDQEAAHYLATDFPRLLNYPETLRDVVLPLATEHIARYGTQEDMRALDDMPKGAPYRLARAFRDIRSGRSKIGEELLKGLESDRDATIAEKAMEERIALQLREGRLSPMEAARQFSSLLPDARLSGRDGWVRILQADAYMRVKRWNDALTAMDQAKKAPMREEPELAPMLQQALKGVAQESQQGGASKAGGSLLHGAAMVRAHLPDLPPGPEKADVLTSYGRMLNSLGLYDEASQAFSSAVPMFEDPTQKAMAGEALADSYLKRGMLPDASRALAATGSTALPKSEIAKRNRLVARIALSSGKPEVAFYLLNGDNSAAASDMKAKIYEGQENWAAAIIEVRKMAESLIPDQGPLSMDQQLLALRLASDASRAGDAETLRWVVHKVGDRSFDGDTGRMFKLLVSP</sequence>
<dbReference type="Gene3D" id="1.25.40.10">
    <property type="entry name" value="Tetratricopeptide repeat domain"/>
    <property type="match status" value="1"/>
</dbReference>
<dbReference type="SUPFAM" id="SSF48452">
    <property type="entry name" value="TPR-like"/>
    <property type="match status" value="1"/>
</dbReference>
<accession>A0ABQ0NXP8</accession>
<gene>
    <name evidence="1" type="ORF">AA15669_0646</name>
</gene>
<reference evidence="1" key="1">
    <citation type="submission" date="2013-04" db="EMBL/GenBank/DDBJ databases">
        <title>The genome sequencing project of 58 acetic acid bacteria.</title>
        <authorList>
            <person name="Okamoto-Kainuma A."/>
            <person name="Ishikawa M."/>
            <person name="Umino S."/>
            <person name="Koizumi Y."/>
            <person name="Shiwa Y."/>
            <person name="Yoshikawa H."/>
            <person name="Matsutani M."/>
            <person name="Matsushita K."/>
        </authorList>
    </citation>
    <scope>NUCLEOTIDE SEQUENCE</scope>
    <source>
        <strain evidence="1">DSM 15669</strain>
    </source>
</reference>
<evidence type="ECO:0000313" key="1">
    <source>
        <dbReference type="EMBL" id="GBQ05813.1"/>
    </source>
</evidence>
<dbReference type="EMBL" id="BAQD01000007">
    <property type="protein sequence ID" value="GBQ05813.1"/>
    <property type="molecule type" value="Genomic_DNA"/>
</dbReference>
<protein>
    <recommendedName>
        <fullName evidence="3">Tetratricopeptide repeat protein</fullName>
    </recommendedName>
</protein>
<evidence type="ECO:0000313" key="2">
    <source>
        <dbReference type="Proteomes" id="UP001062901"/>
    </source>
</evidence>
<organism evidence="1 2">
    <name type="scientific">Saccharibacter floricola DSM 15669</name>
    <dbReference type="NCBI Taxonomy" id="1123227"/>
    <lineage>
        <taxon>Bacteria</taxon>
        <taxon>Pseudomonadati</taxon>
        <taxon>Pseudomonadota</taxon>
        <taxon>Alphaproteobacteria</taxon>
        <taxon>Acetobacterales</taxon>
        <taxon>Acetobacteraceae</taxon>
        <taxon>Saccharibacter</taxon>
    </lineage>
</organism>
<dbReference type="InterPro" id="IPR011990">
    <property type="entry name" value="TPR-like_helical_dom_sf"/>
</dbReference>
<evidence type="ECO:0008006" key="3">
    <source>
        <dbReference type="Google" id="ProtNLM"/>
    </source>
</evidence>
<name>A0ABQ0NXP8_9PROT</name>
<keyword evidence="2" id="KW-1185">Reference proteome</keyword>